<accession>A0A6G1SLW9</accession>
<comment type="function">
    <text evidence="8">Component of the eukaryotic translation initiation factor 3 (eIF-3) complex, which is involved in protein synthesis and, together with other initiation factors, stimulates binding of mRNA and methionyl-tRNAi to the 40S ribosome.</text>
</comment>
<keyword evidence="6 7" id="KW-0648">Protein biosynthesis</keyword>
<dbReference type="GO" id="GO:0033290">
    <property type="term" value="C:eukaryotic 48S preinitiation complex"/>
    <property type="evidence" value="ECO:0007669"/>
    <property type="project" value="UniProtKB-UniRule"/>
</dbReference>
<name>A0A6G1SLW9_9ACAR</name>
<dbReference type="PROSITE" id="PS50102">
    <property type="entry name" value="RRM"/>
    <property type="match status" value="1"/>
</dbReference>
<protein>
    <recommendedName>
        <fullName evidence="7 8">Eukaryotic translation initiation factor 3 subunit B</fullName>
        <shortName evidence="7 8">eIF3b</shortName>
    </recommendedName>
    <alternativeName>
        <fullName evidence="7">Eukaryotic translation initiation factor 3 subunit 9</fullName>
    </alternativeName>
</protein>
<evidence type="ECO:0000256" key="8">
    <source>
        <dbReference type="PIRNR" id="PIRNR036424"/>
    </source>
</evidence>
<evidence type="ECO:0000256" key="1">
    <source>
        <dbReference type="ARBA" id="ARBA00004496"/>
    </source>
</evidence>
<feature type="domain" description="RRM" evidence="9">
    <location>
        <begin position="47"/>
        <end position="132"/>
    </location>
</feature>
<evidence type="ECO:0000313" key="10">
    <source>
        <dbReference type="EMBL" id="MDE51211.1"/>
    </source>
</evidence>
<dbReference type="EMBL" id="GGYP01006440">
    <property type="protein sequence ID" value="MDE51211.1"/>
    <property type="molecule type" value="Transcribed_RNA"/>
</dbReference>
<proteinExistence type="inferred from homology"/>
<evidence type="ECO:0000256" key="5">
    <source>
        <dbReference type="ARBA" id="ARBA00022884"/>
    </source>
</evidence>
<dbReference type="PIRSF" id="PIRSF036424">
    <property type="entry name" value="eIF3b"/>
    <property type="match status" value="1"/>
</dbReference>
<dbReference type="AlphaFoldDB" id="A0A6G1SLW9"/>
<gene>
    <name evidence="10" type="primary">EIF3B</name>
    <name evidence="10" type="ORF">g.11453</name>
</gene>
<dbReference type="HAMAP" id="MF_03001">
    <property type="entry name" value="eIF3b"/>
    <property type="match status" value="1"/>
</dbReference>
<evidence type="ECO:0000256" key="2">
    <source>
        <dbReference type="ARBA" id="ARBA00022490"/>
    </source>
</evidence>
<dbReference type="GO" id="GO:0005852">
    <property type="term" value="C:eukaryotic translation initiation factor 3 complex"/>
    <property type="evidence" value="ECO:0007669"/>
    <property type="project" value="UniProtKB-UniRule"/>
</dbReference>
<dbReference type="PANTHER" id="PTHR14068">
    <property type="entry name" value="EUKARYOTIC TRANSLATION INITIATION FACTOR 3 EIF3 -RELATED"/>
    <property type="match status" value="1"/>
</dbReference>
<dbReference type="InterPro" id="IPR015943">
    <property type="entry name" value="WD40/YVTN_repeat-like_dom_sf"/>
</dbReference>
<dbReference type="CDD" id="cd12278">
    <property type="entry name" value="RRM_eIF3B"/>
    <property type="match status" value="1"/>
</dbReference>
<dbReference type="GO" id="GO:0016282">
    <property type="term" value="C:eukaryotic 43S preinitiation complex"/>
    <property type="evidence" value="ECO:0007669"/>
    <property type="project" value="UniProtKB-UniRule"/>
</dbReference>
<dbReference type="InterPro" id="IPR013979">
    <property type="entry name" value="TIF_beta_prop-like"/>
</dbReference>
<comment type="subunit">
    <text evidence="7 8">Component of the eukaryotic translation initiation factor 3 (eIF-3) complex.</text>
</comment>
<evidence type="ECO:0000256" key="7">
    <source>
        <dbReference type="HAMAP-Rule" id="MF_03001"/>
    </source>
</evidence>
<keyword evidence="3 7" id="KW-0396">Initiation factor</keyword>
<dbReference type="InterPro" id="IPR000504">
    <property type="entry name" value="RRM_dom"/>
</dbReference>
<dbReference type="InterPro" id="IPR034363">
    <property type="entry name" value="eIF3B_RRM"/>
</dbReference>
<keyword evidence="4" id="KW-0853">WD repeat</keyword>
<comment type="subcellular location">
    <subcellularLocation>
        <location evidence="1 7 8">Cytoplasm</location>
    </subcellularLocation>
</comment>
<organism evidence="10">
    <name type="scientific">Aceria tosichella</name>
    <name type="common">wheat curl mite</name>
    <dbReference type="NCBI Taxonomy" id="561515"/>
    <lineage>
        <taxon>Eukaryota</taxon>
        <taxon>Metazoa</taxon>
        <taxon>Ecdysozoa</taxon>
        <taxon>Arthropoda</taxon>
        <taxon>Chelicerata</taxon>
        <taxon>Arachnida</taxon>
        <taxon>Acari</taxon>
        <taxon>Acariformes</taxon>
        <taxon>Trombidiformes</taxon>
        <taxon>Prostigmata</taxon>
        <taxon>Eupodina</taxon>
        <taxon>Eriophyoidea</taxon>
        <taxon>Eriophyidae</taxon>
        <taxon>Eriophyinae</taxon>
        <taxon>Aceriini</taxon>
        <taxon>Aceria</taxon>
    </lineage>
</organism>
<evidence type="ECO:0000256" key="4">
    <source>
        <dbReference type="ARBA" id="ARBA00022574"/>
    </source>
</evidence>
<dbReference type="GO" id="GO:0003743">
    <property type="term" value="F:translation initiation factor activity"/>
    <property type="evidence" value="ECO:0007669"/>
    <property type="project" value="UniProtKB-UniRule"/>
</dbReference>
<dbReference type="SUPFAM" id="SSF82171">
    <property type="entry name" value="DPP6 N-terminal domain-like"/>
    <property type="match status" value="1"/>
</dbReference>
<evidence type="ECO:0000259" key="9">
    <source>
        <dbReference type="PROSITE" id="PS50102"/>
    </source>
</evidence>
<comment type="similarity">
    <text evidence="7 8">Belongs to the eIF-3 subunit B family.</text>
</comment>
<evidence type="ECO:0000256" key="6">
    <source>
        <dbReference type="ARBA" id="ARBA00022917"/>
    </source>
</evidence>
<dbReference type="SUPFAM" id="SSF54928">
    <property type="entry name" value="RNA-binding domain, RBD"/>
    <property type="match status" value="1"/>
</dbReference>
<dbReference type="SMART" id="SM00360">
    <property type="entry name" value="RRM"/>
    <property type="match status" value="1"/>
</dbReference>
<keyword evidence="5 7" id="KW-0694">RNA-binding</keyword>
<reference evidence="10" key="1">
    <citation type="submission" date="2018-10" db="EMBL/GenBank/DDBJ databases">
        <title>Transcriptome assembly of Aceria tosichella (Wheat curl mite) Type 2.</title>
        <authorList>
            <person name="Scully E.D."/>
            <person name="Geib S.M."/>
            <person name="Palmer N.A."/>
            <person name="Gupta A.K."/>
            <person name="Sarath G."/>
            <person name="Tatineni S."/>
        </authorList>
    </citation>
    <scope>NUCLEOTIDE SEQUENCE</scope>
    <source>
        <strain evidence="10">LincolnNE</strain>
    </source>
</reference>
<dbReference type="InterPro" id="IPR011400">
    <property type="entry name" value="EIF3B"/>
</dbReference>
<dbReference type="InterPro" id="IPR012677">
    <property type="entry name" value="Nucleotide-bd_a/b_plait_sf"/>
</dbReference>
<dbReference type="Gene3D" id="3.30.70.330">
    <property type="match status" value="1"/>
</dbReference>
<dbReference type="GO" id="GO:0031369">
    <property type="term" value="F:translation initiation factor binding"/>
    <property type="evidence" value="ECO:0007669"/>
    <property type="project" value="InterPro"/>
</dbReference>
<keyword evidence="2 7" id="KW-0963">Cytoplasm</keyword>
<dbReference type="Gene3D" id="2.130.10.10">
    <property type="entry name" value="YVTN repeat-like/Quinoprotein amine dehydrogenase"/>
    <property type="match status" value="1"/>
</dbReference>
<dbReference type="Pfam" id="PF08662">
    <property type="entry name" value="eIF2A"/>
    <property type="match status" value="1"/>
</dbReference>
<comment type="function">
    <text evidence="7">RNA-binding component of the eukaryotic translation initiation factor 3 (eIF-3) complex, which is involved in protein synthesis of a specialized repertoire of mRNAs and, together with other initiation factors, stimulates binding of mRNA and methionyl-tRNAi to the 40S ribosome. The eIF-3 complex specifically targets and initiates translation of a subset of mRNAs involved in cell proliferation.</text>
</comment>
<sequence>MAPGSIVYDEPEPDFNDPENFVDTISDQELLADLLKQKPQKYDGLSASIVIDGLPQVGPEKLEKLKGVINKLITKYGNPVNVEYPLDENGNNKEFMFVEFENATQAMTIVKALEKGHRLDKQHKLEVNAFHDINKYSDISENLEPPEPQPYVDRGNLRSWLLDKDCFDQFGTVHDQGATTTIYLNTNNEPTVVKSRPNWTESIIGWSPLGTYLATCHHMGIALWAGETFDYKIQKFSHEDVNYFDFSPSENYLVTFSPNLAQQGDQHAIIIWDIRSGAKKRWFPVDEDQCPWPLFKWSHDDKYFVKMNTDSLSVYGVHENPPFGLLDKKPMKITGIRGFSWSPSDNIIAYWIGTDDNNLRPSRVVLLEMPSKNELRSKQLFNVADCKMYWHKQGDFLCVQVHRYTKAKKEKNDEIKYSGLYYNYEIFHLREKLVPVDSIELRETVIHFAWEPMGKKFGIITGDTSQHSVLFYEIKDGKVILLKRFEAKTCNQLFWSPAGQFCLLASPRVGMVRALEWIDTSDMTITAKNEHFMMTEVEWDPTGRYVVTSVSWWDCKTENGYWMWSFNGRLIRKQPVPGFCQFLWRPRPPTLLSKEKIAEIKKNLKNYSNQFDLKDKAATNLVSRTIQEKRKKMVADFEAYRKTKKQAYESMKQDMMALRDGANVDNIQVVKVEEVEILIKEETTVV</sequence>
<evidence type="ECO:0000256" key="3">
    <source>
        <dbReference type="ARBA" id="ARBA00022540"/>
    </source>
</evidence>
<dbReference type="InterPro" id="IPR035979">
    <property type="entry name" value="RBD_domain_sf"/>
</dbReference>
<dbReference type="GO" id="GO:0001732">
    <property type="term" value="P:formation of cytoplasmic translation initiation complex"/>
    <property type="evidence" value="ECO:0007669"/>
    <property type="project" value="UniProtKB-UniRule"/>
</dbReference>
<dbReference type="GO" id="GO:0003723">
    <property type="term" value="F:RNA binding"/>
    <property type="evidence" value="ECO:0007669"/>
    <property type="project" value="UniProtKB-UniRule"/>
</dbReference>
<dbReference type="PANTHER" id="PTHR14068:SF0">
    <property type="entry name" value="EUKARYOTIC TRANSLATION INITIATION FACTOR 3 SUBUNIT B"/>
    <property type="match status" value="1"/>
</dbReference>